<feature type="active site" evidence="1">
    <location>
        <position position="679"/>
    </location>
</feature>
<feature type="coiled-coil region" evidence="2">
    <location>
        <begin position="200"/>
        <end position="242"/>
    </location>
</feature>
<comment type="caution">
    <text evidence="4">The sequence shown here is derived from an EMBL/GenBank/DDBJ whole genome shotgun (WGS) entry which is preliminary data.</text>
</comment>
<dbReference type="PROSITE" id="PS51786">
    <property type="entry name" value="LON_PROTEOLYTIC"/>
    <property type="match status" value="1"/>
</dbReference>
<keyword evidence="1" id="KW-0720">Serine protease</keyword>
<gene>
    <name evidence="4" type="ORF">KQI89_04685</name>
</gene>
<comment type="catalytic activity">
    <reaction evidence="1">
        <text>Hydrolysis of proteins in presence of ATP.</text>
        <dbReference type="EC" id="3.4.21.53"/>
    </reaction>
</comment>
<dbReference type="InterPro" id="IPR008269">
    <property type="entry name" value="Lon_proteolytic"/>
</dbReference>
<feature type="active site" evidence="1">
    <location>
        <position position="636"/>
    </location>
</feature>
<keyword evidence="5" id="KW-1185">Reference proteome</keyword>
<dbReference type="InterPro" id="IPR027065">
    <property type="entry name" value="Lon_Prtase"/>
</dbReference>
<dbReference type="Pfam" id="PF05362">
    <property type="entry name" value="Lon_C"/>
    <property type="match status" value="1"/>
</dbReference>
<proteinExistence type="inferred from homology"/>
<dbReference type="Proteomes" id="UP000736583">
    <property type="component" value="Unassembled WGS sequence"/>
</dbReference>
<organism evidence="4 5">
    <name type="scientific">Clostridium simiarum</name>
    <dbReference type="NCBI Taxonomy" id="2841506"/>
    <lineage>
        <taxon>Bacteria</taxon>
        <taxon>Bacillati</taxon>
        <taxon>Bacillota</taxon>
        <taxon>Clostridia</taxon>
        <taxon>Eubacteriales</taxon>
        <taxon>Clostridiaceae</taxon>
        <taxon>Clostridium</taxon>
    </lineage>
</organism>
<dbReference type="EMBL" id="JAHLQL010000001">
    <property type="protein sequence ID" value="MBU5591051.1"/>
    <property type="molecule type" value="Genomic_DNA"/>
</dbReference>
<evidence type="ECO:0000313" key="4">
    <source>
        <dbReference type="EMBL" id="MBU5591051.1"/>
    </source>
</evidence>
<evidence type="ECO:0000313" key="5">
    <source>
        <dbReference type="Proteomes" id="UP000736583"/>
    </source>
</evidence>
<dbReference type="InterPro" id="IPR046843">
    <property type="entry name" value="LonB_AAA-LID"/>
</dbReference>
<dbReference type="RefSeq" id="WP_216456094.1">
    <property type="nucleotide sequence ID" value="NZ_JAHLQL010000001.1"/>
</dbReference>
<sequence>MKRQLTLKEILYDMDFSSMDENLISPQVPGYDELYWSIKRSLEIKQEGFNLYLIDDFSKDKLNKIKEYIKNIYEDKEAPKDICYVTYEDEKRPKAIKVSNGIGSILKNMIQEIQDFYQEILYKFYNNAAIKEKEDLTEELQDKRSQFVSLMIDKSKEKGFDVKYSQGGFIFIPLKEGEAMSEKEYDGLEHMSKKEILGSVTELKKEAEDIIMKLVEMEKESIEKLKKVLLKYLEENVEEKKKQWVESLKRDDTAIEYIEFLIQKFQRDILDLYSASYESDEEKINELLYGCGINVIVDNSENKYPPVVFEESPNISNLMGSIEYESQNGNYVTDITLITAGSILRANEGCIIIRLEDLLNNPGSYYYLKKAFLNNKVDFDFNKVYLELLWLNGLKPEPIEINTKLIIIGDLYSYDVLYEYDKDFKRIFGIKEEYNPLISVDGDNTQYLISTINHVIFENKLNPINKEAIKEIGRYLSKKAENKHKFYFNTDELNKILVLANSLSKYEKKPLINEEHIIKAAYPKENIEKEVFDMYKEGKIILNVKGDEIGSVNGLSVWGTSYYSFGRPIRITCICSKGEGNVLDGHKDNDLSGNIHRKSVSILKAYLSNRVSPYEKLPVNFHLSFEQVYGKLDGDSASVAEVICMLSSLSKTPIKQNIAVTGSLNQLGEVQPIGGINEKIEGFYKVCSILDDIDNKGVLIPESNISDLVLSKEVEEAIIEGRFSLYSMKNIDDAVEILFHKKALEDMLKNIKKEINKYNIEINDK</sequence>
<evidence type="ECO:0000256" key="1">
    <source>
        <dbReference type="PROSITE-ProRule" id="PRU01122"/>
    </source>
</evidence>
<comment type="similarity">
    <text evidence="1">Belongs to the peptidase S16 family.</text>
</comment>
<evidence type="ECO:0000259" key="3">
    <source>
        <dbReference type="PROSITE" id="PS51786"/>
    </source>
</evidence>
<keyword evidence="2" id="KW-0175">Coiled coil</keyword>
<accession>A0ABS6EXV0</accession>
<keyword evidence="1" id="KW-0378">Hydrolase</keyword>
<dbReference type="EC" id="3.4.21.53" evidence="1"/>
<dbReference type="Pfam" id="PF20436">
    <property type="entry name" value="LonB_AAA-LID"/>
    <property type="match status" value="1"/>
</dbReference>
<dbReference type="PANTHER" id="PTHR10046">
    <property type="entry name" value="ATP DEPENDENT LON PROTEASE FAMILY MEMBER"/>
    <property type="match status" value="1"/>
</dbReference>
<keyword evidence="1" id="KW-0645">Protease</keyword>
<reference evidence="4 5" key="1">
    <citation type="submission" date="2021-06" db="EMBL/GenBank/DDBJ databases">
        <authorList>
            <person name="Sun Q."/>
            <person name="Li D."/>
        </authorList>
    </citation>
    <scope>NUCLEOTIDE SEQUENCE [LARGE SCALE GENOMIC DNA]</scope>
    <source>
        <strain evidence="4 5">MSJ-4</strain>
    </source>
</reference>
<dbReference type="Pfam" id="PF13654">
    <property type="entry name" value="AAA_32"/>
    <property type="match status" value="1"/>
</dbReference>
<name>A0ABS6EXV0_9CLOT</name>
<dbReference type="InterPro" id="IPR041699">
    <property type="entry name" value="AAA_32"/>
</dbReference>
<feature type="domain" description="Lon proteolytic" evidence="3">
    <location>
        <begin position="546"/>
        <end position="741"/>
    </location>
</feature>
<evidence type="ECO:0000256" key="2">
    <source>
        <dbReference type="SAM" id="Coils"/>
    </source>
</evidence>
<protein>
    <recommendedName>
        <fullName evidence="1">endopeptidase La</fullName>
        <ecNumber evidence="1">3.4.21.53</ecNumber>
    </recommendedName>
</protein>